<protein>
    <recommendedName>
        <fullName evidence="1">CHAT domain-containing protein</fullName>
    </recommendedName>
</protein>
<comment type="caution">
    <text evidence="2">The sequence shown here is derived from an EMBL/GenBank/DDBJ whole genome shotgun (WGS) entry which is preliminary data.</text>
</comment>
<sequence>MRTLTVRIVTPEDTPGWHVQLWSQPDGHHAELVATAPLGEDLVRVAAGEHGQWALAPSLFGAGTDTADRRAMGERLFMATFRGEVARRWSVERAAATPAHPVRVRLDVASPVLRALPWELVREGTQWLYRRDELIWSRGPMRGPEPAPPAEHGPLRVLVVVCSPDDPQFRADDEIAHIEAALAGINGLAHTEVLDGPSRYRLAETIDDLRPHVLHVIGHGMPRPGTGGAALHFNWMRPNRHPVDHPEPWELMAEHVDELSMKWKPRLVVLNACRTAGDPMEVIGGLAAAFLDSGVRAVVSMQADIDSPAAVIFSSALYRAIADSCRIDKAVALARRAIALQVADTDCWALPVLDLTHPPGCVLPRSFVADPHLVADVRARRGYADLRRFLDRSTERRTAWWTLDPPMEPEPVREPGRSLLVIGGSADPKTRSGKTWLVYWSLLACFLRGNRVTYVDLSSPVAYGDPTRRAVAGGVKDWTTALRMIRDACQDPRQPEPLPCKAFYGFNAVLNALLRGAAPPTADIGEPVRDEGLGFDDDVSRPDGRKAEIFATFFDALAAVSPDRLHVIALDNVHRIMEGAFDDVFYPLFLGPVAARRHRGLRVVVTGQNEWLDNHLPSGDHHLCQRIEVGGFAAGDYMRLARDYCRRNGLAFERLEILFQKIQELLYGGGYAPVTSFDEIKAMATRLGLDGLRT</sequence>
<dbReference type="InterPro" id="IPR024983">
    <property type="entry name" value="CHAT_dom"/>
</dbReference>
<evidence type="ECO:0000259" key="1">
    <source>
        <dbReference type="Pfam" id="PF12770"/>
    </source>
</evidence>
<keyword evidence="3" id="KW-1185">Reference proteome</keyword>
<evidence type="ECO:0000313" key="2">
    <source>
        <dbReference type="EMBL" id="GIJ70629.1"/>
    </source>
</evidence>
<organism evidence="2 3">
    <name type="scientific">Virgisporangium ochraceum</name>
    <dbReference type="NCBI Taxonomy" id="65505"/>
    <lineage>
        <taxon>Bacteria</taxon>
        <taxon>Bacillati</taxon>
        <taxon>Actinomycetota</taxon>
        <taxon>Actinomycetes</taxon>
        <taxon>Micromonosporales</taxon>
        <taxon>Micromonosporaceae</taxon>
        <taxon>Virgisporangium</taxon>
    </lineage>
</organism>
<dbReference type="EMBL" id="BOPH01000082">
    <property type="protein sequence ID" value="GIJ70629.1"/>
    <property type="molecule type" value="Genomic_DNA"/>
</dbReference>
<accession>A0A8J4EDE9</accession>
<evidence type="ECO:0000313" key="3">
    <source>
        <dbReference type="Proteomes" id="UP000635606"/>
    </source>
</evidence>
<dbReference type="Pfam" id="PF12770">
    <property type="entry name" value="CHAT"/>
    <property type="match status" value="1"/>
</dbReference>
<name>A0A8J4EDE9_9ACTN</name>
<proteinExistence type="predicted"/>
<feature type="domain" description="CHAT" evidence="1">
    <location>
        <begin position="108"/>
        <end position="349"/>
    </location>
</feature>
<dbReference type="AlphaFoldDB" id="A0A8J4EDE9"/>
<reference evidence="2" key="1">
    <citation type="submission" date="2021-01" db="EMBL/GenBank/DDBJ databases">
        <title>Whole genome shotgun sequence of Virgisporangium ochraceum NBRC 16418.</title>
        <authorList>
            <person name="Komaki H."/>
            <person name="Tamura T."/>
        </authorList>
    </citation>
    <scope>NUCLEOTIDE SEQUENCE</scope>
    <source>
        <strain evidence="2">NBRC 16418</strain>
    </source>
</reference>
<gene>
    <name evidence="2" type="ORF">Voc01_055460</name>
</gene>
<dbReference type="Proteomes" id="UP000635606">
    <property type="component" value="Unassembled WGS sequence"/>
</dbReference>